<dbReference type="EMBL" id="PDEP01000005">
    <property type="protein sequence ID" value="PEN07778.1"/>
    <property type="molecule type" value="Genomic_DNA"/>
</dbReference>
<feature type="region of interest" description="Disordered" evidence="1">
    <location>
        <begin position="423"/>
        <end position="464"/>
    </location>
</feature>
<feature type="region of interest" description="Disordered" evidence="1">
    <location>
        <begin position="811"/>
        <end position="867"/>
    </location>
</feature>
<evidence type="ECO:0000313" key="2">
    <source>
        <dbReference type="EMBL" id="PEN07778.1"/>
    </source>
</evidence>
<dbReference type="OrthoDB" id="1522549at2"/>
<sequence>MSTWHWLTAGIGAILVAGVLSSCSPTSVVGSRVDNFRAFYNTFYNAEEDFARGMESVQAQSHALDPSRFASIFPDPSGGVDEAAFESAIDRSADVLREHPQSKWVDDALMLIGQSYFYTSEFGAAAEKFNEIIALGNERADEARFWLARTLVSQGDAERAAEHVRLSLERDDVQDPWRSQLWLVAAELRTEQATWPEALAALDNALQGDLDRREETRAQLLRGQIFEKRNDYAAAARAYRAATESREFEVALAGEMSALRAQAQTSTNPDLVERANLLSRNDRNLEQRDALRLLEAYLHVLQERPAEARQAYQELLHGEEPIGRDLQSRAYYQMAVMYRDVWRDYGRAAAYFDSSATTASRPDNQEQRGPAPPTTLPDVQDLAERYGAVAEQQERVARYDSLLALGSLPEEAFQQRIQEIAEAKREAEAEEANEREDTDADSNGFAQTTRRPGVQGQDERGPASTIAAEAANEETGFLFHRSPQRVQEGQRSFQQRWGTRPREPFWRIADITPDADQAQAPTVTDAGRIEATEGADVPSAEEDSPSGGAASDGESLVDVDAVPRTEAEQEAMRDERTWAWYELGNALFLNIGQPDSALVWYERVLVEAADHPVYERAVYARAEALEAAGQPNAADGQYESLIRANPDSPFADRARARLGRSVSPAPDSTQQAFEAYKEARSLVEEEQWRAGLDRLTEVARTYRADTVVAPRALWSMGQAYLSWHRRDSTAAQQALRRAIDTLNIDAADSDTATASSPEAAPRSAPAQQSGPPQVAPPDAAADTTQGIADDATRRAEAYPALRKLMQHLQTSFPDAPQSQRAARLAEALSGSEPTDSRESESESTPPGTRSAPERTLPTPRSSSEDDT</sequence>
<evidence type="ECO:0000313" key="3">
    <source>
        <dbReference type="Proteomes" id="UP000221024"/>
    </source>
</evidence>
<dbReference type="SUPFAM" id="SSF48452">
    <property type="entry name" value="TPR-like"/>
    <property type="match status" value="1"/>
</dbReference>
<feature type="region of interest" description="Disordered" evidence="1">
    <location>
        <begin position="748"/>
        <end position="784"/>
    </location>
</feature>
<name>A0A2H3NMB7_9BACT</name>
<dbReference type="AlphaFoldDB" id="A0A2H3NMB7"/>
<dbReference type="Pfam" id="PF13432">
    <property type="entry name" value="TPR_16"/>
    <property type="match status" value="2"/>
</dbReference>
<evidence type="ECO:0000256" key="1">
    <source>
        <dbReference type="SAM" id="MobiDB-lite"/>
    </source>
</evidence>
<accession>A0A2H3NMB7</accession>
<keyword evidence="3" id="KW-1185">Reference proteome</keyword>
<dbReference type="InterPro" id="IPR011990">
    <property type="entry name" value="TPR-like_helical_dom_sf"/>
</dbReference>
<dbReference type="SMART" id="SM00028">
    <property type="entry name" value="TPR"/>
    <property type="match status" value="4"/>
</dbReference>
<feature type="region of interest" description="Disordered" evidence="1">
    <location>
        <begin position="532"/>
        <end position="558"/>
    </location>
</feature>
<dbReference type="Gene3D" id="1.25.40.10">
    <property type="entry name" value="Tetratricopeptide repeat domain"/>
    <property type="match status" value="3"/>
</dbReference>
<dbReference type="InterPro" id="IPR019734">
    <property type="entry name" value="TPR_rpt"/>
</dbReference>
<feature type="compositionally biased region" description="Acidic residues" evidence="1">
    <location>
        <begin position="428"/>
        <end position="440"/>
    </location>
</feature>
<dbReference type="Proteomes" id="UP000221024">
    <property type="component" value="Unassembled WGS sequence"/>
</dbReference>
<organism evidence="2 3">
    <name type="scientific">Longimonas halophila</name>
    <dbReference type="NCBI Taxonomy" id="1469170"/>
    <lineage>
        <taxon>Bacteria</taxon>
        <taxon>Pseudomonadati</taxon>
        <taxon>Rhodothermota</taxon>
        <taxon>Rhodothermia</taxon>
        <taxon>Rhodothermales</taxon>
        <taxon>Salisaetaceae</taxon>
        <taxon>Longimonas</taxon>
    </lineage>
</organism>
<feature type="region of interest" description="Disordered" evidence="1">
    <location>
        <begin position="355"/>
        <end position="378"/>
    </location>
</feature>
<reference evidence="2 3" key="1">
    <citation type="submission" date="2017-10" db="EMBL/GenBank/DDBJ databases">
        <title>Draft genome of Longimonas halophila.</title>
        <authorList>
            <person name="Goh K.M."/>
            <person name="Shamsir M.S."/>
            <person name="Lim S.W."/>
        </authorList>
    </citation>
    <scope>NUCLEOTIDE SEQUENCE [LARGE SCALE GENOMIC DNA]</scope>
    <source>
        <strain evidence="2 3">KCTC 42399</strain>
    </source>
</reference>
<proteinExistence type="predicted"/>
<gene>
    <name evidence="2" type="ORF">CRI93_07285</name>
</gene>
<dbReference type="RefSeq" id="WP_098061965.1">
    <property type="nucleotide sequence ID" value="NZ_PDEP01000005.1"/>
</dbReference>
<protein>
    <submittedName>
        <fullName evidence="2">Uncharacterized protein</fullName>
    </submittedName>
</protein>
<feature type="compositionally biased region" description="Polar residues" evidence="1">
    <location>
        <begin position="811"/>
        <end position="820"/>
    </location>
</feature>
<comment type="caution">
    <text evidence="2">The sequence shown here is derived from an EMBL/GenBank/DDBJ whole genome shotgun (WGS) entry which is preliminary data.</text>
</comment>